<dbReference type="InterPro" id="IPR025591">
    <property type="entry name" value="RloB"/>
</dbReference>
<accession>A0A931DZ99</accession>
<dbReference type="Proteomes" id="UP000658613">
    <property type="component" value="Unassembled WGS sequence"/>
</dbReference>
<keyword evidence="2" id="KW-1185">Reference proteome</keyword>
<dbReference type="Pfam" id="PF13707">
    <property type="entry name" value="RloB"/>
    <property type="match status" value="1"/>
</dbReference>
<comment type="caution">
    <text evidence="1">The sequence shown here is derived from an EMBL/GenBank/DDBJ whole genome shotgun (WGS) entry which is preliminary data.</text>
</comment>
<organism evidence="1 2">
    <name type="scientific">Corynebacterium aquatimens</name>
    <dbReference type="NCBI Taxonomy" id="1190508"/>
    <lineage>
        <taxon>Bacteria</taxon>
        <taxon>Bacillati</taxon>
        <taxon>Actinomycetota</taxon>
        <taxon>Actinomycetes</taxon>
        <taxon>Mycobacteriales</taxon>
        <taxon>Corynebacteriaceae</taxon>
        <taxon>Corynebacterium</taxon>
    </lineage>
</organism>
<sequence length="114" mass="13009">MAKRGRRRGKAHRKQNDPLLIAVQGRVTEKEYFERLTSSLRSSAVRVIIIDKDPVTMVIEARKNAKRSEVREFYCVFDVDDTSPESIRTAVKLANQNSDSRAFCVISNECFEGT</sequence>
<reference evidence="1" key="1">
    <citation type="submission" date="2020-11" db="EMBL/GenBank/DDBJ databases">
        <title>Sequencing the genomes of 1000 actinobacteria strains.</title>
        <authorList>
            <person name="Klenk H.-P."/>
        </authorList>
    </citation>
    <scope>NUCLEOTIDE SEQUENCE</scope>
    <source>
        <strain evidence="1">DSM 45632</strain>
    </source>
</reference>
<gene>
    <name evidence="1" type="ORF">IW254_000758</name>
</gene>
<evidence type="ECO:0000313" key="2">
    <source>
        <dbReference type="Proteomes" id="UP000658613"/>
    </source>
</evidence>
<proteinExistence type="predicted"/>
<name>A0A931DZ99_9CORY</name>
<evidence type="ECO:0000313" key="1">
    <source>
        <dbReference type="EMBL" id="MBG6121789.1"/>
    </source>
</evidence>
<protein>
    <submittedName>
        <fullName evidence="1">23S rRNA U2552 (Ribose-2'-O)-methylase RlmE/FtsJ</fullName>
    </submittedName>
</protein>
<dbReference type="EMBL" id="JADOUE010000001">
    <property type="protein sequence ID" value="MBG6121789.1"/>
    <property type="molecule type" value="Genomic_DNA"/>
</dbReference>
<dbReference type="RefSeq" id="WP_196824285.1">
    <property type="nucleotide sequence ID" value="NZ_CP046980.1"/>
</dbReference>
<dbReference type="AlphaFoldDB" id="A0A931DZ99"/>